<name>A0ACB6Z0Y2_THEGA</name>
<reference evidence="1" key="1">
    <citation type="submission" date="2019-10" db="EMBL/GenBank/DDBJ databases">
        <authorList>
            <consortium name="DOE Joint Genome Institute"/>
            <person name="Kuo A."/>
            <person name="Miyauchi S."/>
            <person name="Kiss E."/>
            <person name="Drula E."/>
            <person name="Kohler A."/>
            <person name="Sanchez-Garcia M."/>
            <person name="Andreopoulos B."/>
            <person name="Barry K.W."/>
            <person name="Bonito G."/>
            <person name="Buee M."/>
            <person name="Carver A."/>
            <person name="Chen C."/>
            <person name="Cichocki N."/>
            <person name="Clum A."/>
            <person name="Culley D."/>
            <person name="Crous P.W."/>
            <person name="Fauchery L."/>
            <person name="Girlanda M."/>
            <person name="Hayes R."/>
            <person name="Keri Z."/>
            <person name="Labutti K."/>
            <person name="Lipzen A."/>
            <person name="Lombard V."/>
            <person name="Magnuson J."/>
            <person name="Maillard F."/>
            <person name="Morin E."/>
            <person name="Murat C."/>
            <person name="Nolan M."/>
            <person name="Ohm R."/>
            <person name="Pangilinan J."/>
            <person name="Pereira M."/>
            <person name="Perotto S."/>
            <person name="Peter M."/>
            <person name="Riley R."/>
            <person name="Sitrit Y."/>
            <person name="Stielow B."/>
            <person name="Szollosi G."/>
            <person name="Zifcakova L."/>
            <person name="Stursova M."/>
            <person name="Spatafora J.W."/>
            <person name="Tedersoo L."/>
            <person name="Vaario L.-M."/>
            <person name="Yamada A."/>
            <person name="Yan M."/>
            <person name="Wang P."/>
            <person name="Xu J."/>
            <person name="Bruns T."/>
            <person name="Baldrian P."/>
            <person name="Vilgalys R."/>
            <person name="Henrissat B."/>
            <person name="Grigoriev I.V."/>
            <person name="Hibbett D."/>
            <person name="Nagy L.G."/>
            <person name="Martin F.M."/>
        </authorList>
    </citation>
    <scope>NUCLEOTIDE SEQUENCE</scope>
    <source>
        <strain evidence="1">P2</strain>
    </source>
</reference>
<proteinExistence type="predicted"/>
<reference evidence="1" key="2">
    <citation type="journal article" date="2020" name="Nat. Commun.">
        <title>Large-scale genome sequencing of mycorrhizal fungi provides insights into the early evolution of symbiotic traits.</title>
        <authorList>
            <person name="Miyauchi S."/>
            <person name="Kiss E."/>
            <person name="Kuo A."/>
            <person name="Drula E."/>
            <person name="Kohler A."/>
            <person name="Sanchez-Garcia M."/>
            <person name="Morin E."/>
            <person name="Andreopoulos B."/>
            <person name="Barry K.W."/>
            <person name="Bonito G."/>
            <person name="Buee M."/>
            <person name="Carver A."/>
            <person name="Chen C."/>
            <person name="Cichocki N."/>
            <person name="Clum A."/>
            <person name="Culley D."/>
            <person name="Crous P.W."/>
            <person name="Fauchery L."/>
            <person name="Girlanda M."/>
            <person name="Hayes R.D."/>
            <person name="Keri Z."/>
            <person name="LaButti K."/>
            <person name="Lipzen A."/>
            <person name="Lombard V."/>
            <person name="Magnuson J."/>
            <person name="Maillard F."/>
            <person name="Murat C."/>
            <person name="Nolan M."/>
            <person name="Ohm R.A."/>
            <person name="Pangilinan J."/>
            <person name="Pereira M.F."/>
            <person name="Perotto S."/>
            <person name="Peter M."/>
            <person name="Pfister S."/>
            <person name="Riley R."/>
            <person name="Sitrit Y."/>
            <person name="Stielow J.B."/>
            <person name="Szollosi G."/>
            <person name="Zifcakova L."/>
            <person name="Stursova M."/>
            <person name="Spatafora J.W."/>
            <person name="Tedersoo L."/>
            <person name="Vaario L.M."/>
            <person name="Yamada A."/>
            <person name="Yan M."/>
            <person name="Wang P."/>
            <person name="Xu J."/>
            <person name="Bruns T."/>
            <person name="Baldrian P."/>
            <person name="Vilgalys R."/>
            <person name="Dunand C."/>
            <person name="Henrissat B."/>
            <person name="Grigoriev I.V."/>
            <person name="Hibbett D."/>
            <person name="Nagy L.G."/>
            <person name="Martin F.M."/>
        </authorList>
    </citation>
    <scope>NUCLEOTIDE SEQUENCE</scope>
    <source>
        <strain evidence="1">P2</strain>
    </source>
</reference>
<organism evidence="1 2">
    <name type="scientific">Thelephora ganbajun</name>
    <name type="common">Ganba fungus</name>
    <dbReference type="NCBI Taxonomy" id="370292"/>
    <lineage>
        <taxon>Eukaryota</taxon>
        <taxon>Fungi</taxon>
        <taxon>Dikarya</taxon>
        <taxon>Basidiomycota</taxon>
        <taxon>Agaricomycotina</taxon>
        <taxon>Agaricomycetes</taxon>
        <taxon>Thelephorales</taxon>
        <taxon>Thelephoraceae</taxon>
        <taxon>Thelephora</taxon>
    </lineage>
</organism>
<gene>
    <name evidence="1" type="ORF">BDM02DRAFT_3132685</name>
</gene>
<evidence type="ECO:0000313" key="1">
    <source>
        <dbReference type="EMBL" id="KAF9643050.1"/>
    </source>
</evidence>
<dbReference type="Proteomes" id="UP000886501">
    <property type="component" value="Unassembled WGS sequence"/>
</dbReference>
<evidence type="ECO:0000313" key="2">
    <source>
        <dbReference type="Proteomes" id="UP000886501"/>
    </source>
</evidence>
<dbReference type="EMBL" id="MU118294">
    <property type="protein sequence ID" value="KAF9643050.1"/>
    <property type="molecule type" value="Genomic_DNA"/>
</dbReference>
<protein>
    <submittedName>
        <fullName evidence="1">Uncharacterized protein</fullName>
    </submittedName>
</protein>
<comment type="caution">
    <text evidence="1">The sequence shown here is derived from an EMBL/GenBank/DDBJ whole genome shotgun (WGS) entry which is preliminary data.</text>
</comment>
<sequence>MVEGSGRNKEKSQTSAGIDGRGGYEVWFSRKIWCWLTGLEFPGVEAPPQHESKEGLQSQTDSKKPNGVNEDSARLIKNLLSHLFLGPVFQTDENGKGKDIKNPKESSQKTNIAGTPESSNSLPIKEIMSSVESDIAKIEQVQVDHATALSSVECIMKQPNQPRD</sequence>
<keyword evidence="2" id="KW-1185">Reference proteome</keyword>
<accession>A0ACB6Z0Y2</accession>